<dbReference type="RefSeq" id="WP_379143139.1">
    <property type="nucleotide sequence ID" value="NZ_JBHUEN010000034.1"/>
</dbReference>
<accession>A0ABW4R8C2</accession>
<name>A0ABW4R8C2_9RHOB</name>
<evidence type="ECO:0000256" key="1">
    <source>
        <dbReference type="SAM" id="Phobius"/>
    </source>
</evidence>
<feature type="transmembrane region" description="Helical" evidence="1">
    <location>
        <begin position="77"/>
        <end position="98"/>
    </location>
</feature>
<evidence type="ECO:0000313" key="3">
    <source>
        <dbReference type="Proteomes" id="UP001597213"/>
    </source>
</evidence>
<feature type="transmembrane region" description="Helical" evidence="1">
    <location>
        <begin position="31"/>
        <end position="57"/>
    </location>
</feature>
<gene>
    <name evidence="2" type="ORF">ACFSCT_12250</name>
</gene>
<sequence>MPANDHIPDLNPAHNPHPAPRRRTFLGALRASFLTGLVVIAPIGLTIWLIWSVIGWIDSVVLPLVPQQLHVDRYFGLNLRGVGVLIFLVFTVIVGWLAKGFIGRSLIRIGENIVDRMPIVRSIYGGIKQIAETLLAQGDAKFDRACMIEYPRKGIWGVGFISGEAKGELGGRGPNGERLIAVFLPTTPNPTSGFLLFVPEPDVIVLDMSVEDAAKLIISAGLVYPPDRSKAALQDNSEGMSIESR</sequence>
<keyword evidence="1" id="KW-0472">Membrane</keyword>
<keyword evidence="1" id="KW-1133">Transmembrane helix</keyword>
<keyword evidence="1" id="KW-0812">Transmembrane</keyword>
<comment type="caution">
    <text evidence="2">The sequence shown here is derived from an EMBL/GenBank/DDBJ whole genome shotgun (WGS) entry which is preliminary data.</text>
</comment>
<proteinExistence type="predicted"/>
<keyword evidence="3" id="KW-1185">Reference proteome</keyword>
<dbReference type="EMBL" id="JBHUEN010000034">
    <property type="protein sequence ID" value="MFD1882486.1"/>
    <property type="molecule type" value="Genomic_DNA"/>
</dbReference>
<reference evidence="3" key="1">
    <citation type="journal article" date="2019" name="Int. J. Syst. Evol. Microbiol.">
        <title>The Global Catalogue of Microorganisms (GCM) 10K type strain sequencing project: providing services to taxonomists for standard genome sequencing and annotation.</title>
        <authorList>
            <consortium name="The Broad Institute Genomics Platform"/>
            <consortium name="The Broad Institute Genome Sequencing Center for Infectious Disease"/>
            <person name="Wu L."/>
            <person name="Ma J."/>
        </authorList>
    </citation>
    <scope>NUCLEOTIDE SEQUENCE [LARGE SCALE GENOMIC DNA]</scope>
    <source>
        <strain evidence="3">CCUG 56029</strain>
    </source>
</reference>
<dbReference type="PANTHER" id="PTHR31876">
    <property type="entry name" value="COV-LIKE PROTEIN 1"/>
    <property type="match status" value="1"/>
</dbReference>
<dbReference type="Pfam" id="PF04367">
    <property type="entry name" value="DUF502"/>
    <property type="match status" value="1"/>
</dbReference>
<protein>
    <submittedName>
        <fullName evidence="2">DUF502 domain-containing protein</fullName>
    </submittedName>
</protein>
<evidence type="ECO:0000313" key="2">
    <source>
        <dbReference type="EMBL" id="MFD1882486.1"/>
    </source>
</evidence>
<dbReference type="Proteomes" id="UP001597213">
    <property type="component" value="Unassembled WGS sequence"/>
</dbReference>
<dbReference type="InterPro" id="IPR007462">
    <property type="entry name" value="COV1-like"/>
</dbReference>
<organism evidence="2 3">
    <name type="scientific">Paracoccus pacificus</name>
    <dbReference type="NCBI Taxonomy" id="1463598"/>
    <lineage>
        <taxon>Bacteria</taxon>
        <taxon>Pseudomonadati</taxon>
        <taxon>Pseudomonadota</taxon>
        <taxon>Alphaproteobacteria</taxon>
        <taxon>Rhodobacterales</taxon>
        <taxon>Paracoccaceae</taxon>
        <taxon>Paracoccus</taxon>
    </lineage>
</organism>
<dbReference type="PANTHER" id="PTHR31876:SF26">
    <property type="entry name" value="PROTEIN LIKE COV 2"/>
    <property type="match status" value="1"/>
</dbReference>